<protein>
    <recommendedName>
        <fullName evidence="4">Response regulatory domain-containing protein</fullName>
    </recommendedName>
</protein>
<accession>A0A2N5ZEK7</accession>
<dbReference type="SUPFAM" id="SSF52172">
    <property type="entry name" value="CheY-like"/>
    <property type="match status" value="1"/>
</dbReference>
<dbReference type="InterPro" id="IPR011006">
    <property type="entry name" value="CheY-like_superfamily"/>
</dbReference>
<dbReference type="Proteomes" id="UP000234857">
    <property type="component" value="Unassembled WGS sequence"/>
</dbReference>
<keyword evidence="1" id="KW-0378">Hydrolase</keyword>
<feature type="coiled-coil region" evidence="3">
    <location>
        <begin position="69"/>
        <end position="96"/>
    </location>
</feature>
<dbReference type="SMART" id="SM00331">
    <property type="entry name" value="PP2C_SIG"/>
    <property type="match status" value="1"/>
</dbReference>
<dbReference type="InterPro" id="IPR036457">
    <property type="entry name" value="PPM-type-like_dom_sf"/>
</dbReference>
<feature type="domain" description="Response regulatory" evidence="4">
    <location>
        <begin position="1"/>
        <end position="67"/>
    </location>
</feature>
<dbReference type="AlphaFoldDB" id="A0A2N5ZEK7"/>
<organism evidence="5 6">
    <name type="scientific">Muiribacterium halophilum</name>
    <dbReference type="NCBI Taxonomy" id="2053465"/>
    <lineage>
        <taxon>Bacteria</taxon>
        <taxon>Candidatus Muiribacteriota</taxon>
        <taxon>Candidatus Muiribacteriia</taxon>
        <taxon>Candidatus Muiribacteriales</taxon>
        <taxon>Candidatus Muiribacteriaceae</taxon>
        <taxon>Candidatus Muiribacterium</taxon>
    </lineage>
</organism>
<dbReference type="Gene3D" id="3.60.40.10">
    <property type="entry name" value="PPM-type phosphatase domain"/>
    <property type="match status" value="1"/>
</dbReference>
<gene>
    <name evidence="5" type="ORF">C0601_08265</name>
</gene>
<evidence type="ECO:0000256" key="1">
    <source>
        <dbReference type="ARBA" id="ARBA00022801"/>
    </source>
</evidence>
<dbReference type="InterPro" id="IPR001932">
    <property type="entry name" value="PPM-type_phosphatase-like_dom"/>
</dbReference>
<comment type="caution">
    <text evidence="2">Lacks conserved residue(s) required for the propagation of feature annotation.</text>
</comment>
<comment type="caution">
    <text evidence="5">The sequence shown here is derived from an EMBL/GenBank/DDBJ whole genome shotgun (WGS) entry which is preliminary data.</text>
</comment>
<evidence type="ECO:0000256" key="2">
    <source>
        <dbReference type="PROSITE-ProRule" id="PRU00169"/>
    </source>
</evidence>
<evidence type="ECO:0000313" key="5">
    <source>
        <dbReference type="EMBL" id="PLX17108.1"/>
    </source>
</evidence>
<dbReference type="EMBL" id="PKTG01000095">
    <property type="protein sequence ID" value="PLX17108.1"/>
    <property type="molecule type" value="Genomic_DNA"/>
</dbReference>
<dbReference type="PANTHER" id="PTHR43156:SF2">
    <property type="entry name" value="STAGE II SPORULATION PROTEIN E"/>
    <property type="match status" value="1"/>
</dbReference>
<dbReference type="Pfam" id="PF07228">
    <property type="entry name" value="SpoIIE"/>
    <property type="match status" value="1"/>
</dbReference>
<evidence type="ECO:0000259" key="4">
    <source>
        <dbReference type="PROSITE" id="PS50110"/>
    </source>
</evidence>
<reference evidence="5 6" key="1">
    <citation type="submission" date="2017-11" db="EMBL/GenBank/DDBJ databases">
        <title>Genome-resolved metagenomics identifies genetic mobility, metabolic interactions, and unexpected diversity in perchlorate-reducing communities.</title>
        <authorList>
            <person name="Barnum T.P."/>
            <person name="Figueroa I.A."/>
            <person name="Carlstrom C.I."/>
            <person name="Lucas L.N."/>
            <person name="Engelbrektson A.L."/>
            <person name="Coates J.D."/>
        </authorList>
    </citation>
    <scope>NUCLEOTIDE SEQUENCE [LARGE SCALE GENOMIC DNA]</scope>
    <source>
        <strain evidence="5">BM706</strain>
    </source>
</reference>
<sequence length="327" mass="37457">MMMPVYDGFYFLEQYEKEFEKKYIPVIVMSAAGDTRSISKAFDYGIYDYFTKPLSSVQLMSFELKVKNALRMKNTMDQLRERNRIIENEMNLAAKLQRKFLPNEISNENFELKYYYRPYRELSGDYLDVIPLAGDKVLILIADVVGHGTASAMIGSMLKMHAIDFVESHPDFDLVDFVKNSNAELIRLGVEDTIVTACFFIYETKTGFLNYVVAGHPYPLVFDFDQDDVFSLENPGTLPLGLFDNIDVMPGEIRLKAGQTLAVYTDGILEAKDYDGEFFGLENIESTSKDFVEANDVFEYNRFITSLIGKLDSIQDDVTIVFFSIRK</sequence>
<name>A0A2N5ZEK7_MUIH1</name>
<evidence type="ECO:0000256" key="3">
    <source>
        <dbReference type="SAM" id="Coils"/>
    </source>
</evidence>
<dbReference type="GO" id="GO:0000160">
    <property type="term" value="P:phosphorelay signal transduction system"/>
    <property type="evidence" value="ECO:0007669"/>
    <property type="project" value="InterPro"/>
</dbReference>
<dbReference type="PROSITE" id="PS50110">
    <property type="entry name" value="RESPONSE_REGULATORY"/>
    <property type="match status" value="1"/>
</dbReference>
<dbReference type="InterPro" id="IPR001789">
    <property type="entry name" value="Sig_transdc_resp-reg_receiver"/>
</dbReference>
<dbReference type="Gene3D" id="3.40.50.2300">
    <property type="match status" value="1"/>
</dbReference>
<evidence type="ECO:0000313" key="6">
    <source>
        <dbReference type="Proteomes" id="UP000234857"/>
    </source>
</evidence>
<dbReference type="SUPFAM" id="SSF81606">
    <property type="entry name" value="PP2C-like"/>
    <property type="match status" value="1"/>
</dbReference>
<dbReference type="InterPro" id="IPR052016">
    <property type="entry name" value="Bact_Sigma-Reg"/>
</dbReference>
<proteinExistence type="predicted"/>
<dbReference type="GO" id="GO:0016791">
    <property type="term" value="F:phosphatase activity"/>
    <property type="evidence" value="ECO:0007669"/>
    <property type="project" value="TreeGrafter"/>
</dbReference>
<keyword evidence="3" id="KW-0175">Coiled coil</keyword>
<dbReference type="PANTHER" id="PTHR43156">
    <property type="entry name" value="STAGE II SPORULATION PROTEIN E-RELATED"/>
    <property type="match status" value="1"/>
</dbReference>